<evidence type="ECO:0000259" key="1">
    <source>
        <dbReference type="Pfam" id="PF03358"/>
    </source>
</evidence>
<dbReference type="InterPro" id="IPR050712">
    <property type="entry name" value="NAD(P)H-dep_reductase"/>
</dbReference>
<dbReference type="GO" id="GO:0010181">
    <property type="term" value="F:FMN binding"/>
    <property type="evidence" value="ECO:0007669"/>
    <property type="project" value="TreeGrafter"/>
</dbReference>
<dbReference type="RefSeq" id="WP_317626018.1">
    <property type="nucleotide sequence ID" value="NZ_JANFFA010000002.1"/>
</dbReference>
<dbReference type="GO" id="GO:0016491">
    <property type="term" value="F:oxidoreductase activity"/>
    <property type="evidence" value="ECO:0007669"/>
    <property type="project" value="InterPro"/>
</dbReference>
<evidence type="ECO:0000313" key="2">
    <source>
        <dbReference type="EMBL" id="MDQ2094419.1"/>
    </source>
</evidence>
<dbReference type="PANTHER" id="PTHR30543">
    <property type="entry name" value="CHROMATE REDUCTASE"/>
    <property type="match status" value="1"/>
</dbReference>
<name>A0AAJ1X670_9RHOB</name>
<dbReference type="InterPro" id="IPR005025">
    <property type="entry name" value="FMN_Rdtase-like_dom"/>
</dbReference>
<gene>
    <name evidence="2" type="ORF">NOI20_09890</name>
</gene>
<dbReference type="Pfam" id="PF03358">
    <property type="entry name" value="FMN_red"/>
    <property type="match status" value="1"/>
</dbReference>
<dbReference type="InterPro" id="IPR029039">
    <property type="entry name" value="Flavoprotein-like_sf"/>
</dbReference>
<dbReference type="AlphaFoldDB" id="A0AAJ1X670"/>
<dbReference type="PANTHER" id="PTHR30543:SF21">
    <property type="entry name" value="NAD(P)H-DEPENDENT FMN REDUCTASE LOT6"/>
    <property type="match status" value="1"/>
</dbReference>
<comment type="caution">
    <text evidence="2">The sequence shown here is derived from an EMBL/GenBank/DDBJ whole genome shotgun (WGS) entry which is preliminary data.</text>
</comment>
<dbReference type="SUPFAM" id="SSF52218">
    <property type="entry name" value="Flavoproteins"/>
    <property type="match status" value="1"/>
</dbReference>
<dbReference type="GO" id="GO:0005829">
    <property type="term" value="C:cytosol"/>
    <property type="evidence" value="ECO:0007669"/>
    <property type="project" value="TreeGrafter"/>
</dbReference>
<reference evidence="2" key="1">
    <citation type="submission" date="2022-07" db="EMBL/GenBank/DDBJ databases">
        <authorList>
            <person name="Otstavnykh N."/>
            <person name="Isaeva M."/>
            <person name="Bystritskaya E."/>
        </authorList>
    </citation>
    <scope>NUCLEOTIDE SEQUENCE</scope>
    <source>
        <strain evidence="2">10Alg 79</strain>
    </source>
</reference>
<reference evidence="2" key="2">
    <citation type="submission" date="2023-04" db="EMBL/GenBank/DDBJ databases">
        <title>'Rhodoalgimonas zhirmunskyi' gen. nov., isolated from a red alga.</title>
        <authorList>
            <person name="Nedashkovskaya O.I."/>
            <person name="Otstavnykh N.Y."/>
            <person name="Bystritskaya E.P."/>
            <person name="Balabanova L.A."/>
            <person name="Isaeva M.P."/>
        </authorList>
    </citation>
    <scope>NUCLEOTIDE SEQUENCE</scope>
    <source>
        <strain evidence="2">10Alg 79</strain>
    </source>
</reference>
<keyword evidence="3" id="KW-1185">Reference proteome</keyword>
<accession>A0AAJ1X670</accession>
<dbReference type="Gene3D" id="3.40.50.360">
    <property type="match status" value="1"/>
</dbReference>
<feature type="domain" description="NADPH-dependent FMN reductase-like" evidence="1">
    <location>
        <begin position="4"/>
        <end position="146"/>
    </location>
</feature>
<proteinExistence type="predicted"/>
<evidence type="ECO:0000313" key="3">
    <source>
        <dbReference type="Proteomes" id="UP001227162"/>
    </source>
</evidence>
<dbReference type="EMBL" id="JANFFA010000002">
    <property type="protein sequence ID" value="MDQ2094419.1"/>
    <property type="molecule type" value="Genomic_DNA"/>
</dbReference>
<protein>
    <submittedName>
        <fullName evidence="2">NAD(P)H-dependent oxidoreductase</fullName>
    </submittedName>
</protein>
<dbReference type="Proteomes" id="UP001227162">
    <property type="component" value="Unassembled WGS sequence"/>
</dbReference>
<organism evidence="2 3">
    <name type="scientific">Rhodalgimonas zhirmunskyi</name>
    <dbReference type="NCBI Taxonomy" id="2964767"/>
    <lineage>
        <taxon>Bacteria</taxon>
        <taxon>Pseudomonadati</taxon>
        <taxon>Pseudomonadota</taxon>
        <taxon>Alphaproteobacteria</taxon>
        <taxon>Rhodobacterales</taxon>
        <taxon>Roseobacteraceae</taxon>
        <taxon>Rhodalgimonas</taxon>
    </lineage>
</organism>
<sequence length="178" mass="18961">MSTPKLLAISGALRAPSTNTMLLREAARLFGDAEIEFADIRFPLYDTDDEIATGIPAAVQKLADQIATADALIISTPEYNKGIPGGLKNALDWVSRCEGNPLGGKPIATMSAAAGRAGGERAQLMLRECLVPFGPRLIVAPEVAVHDSSNQFDEKGQLVGDLYRANLEKLMQALRAAI</sequence>